<feature type="transmembrane region" description="Helical" evidence="5">
    <location>
        <begin position="118"/>
        <end position="143"/>
    </location>
</feature>
<sequence>MLFWIILFCLLGGIGGVVAASRVLALPEALRKSLLPLLLSYATGTLLGTAFLGLLPESLELAKPMAVSTTVLVGILIFFLLEKCVISRHCHAEVCEVHGQAGPLILIGDALHNFVDGFVIAAAFLTSFPLGVAAALAVFAHEVPQEVGDFAILLDSGYSTRKAFLYNLLSALAILPGAVVAYASLAALQAAVPYVLALSAASFMYIAMADLLPSLHRYVPLAVTRRQLLLMLAGIGTIAFFHLFGLG</sequence>
<evidence type="ECO:0000256" key="4">
    <source>
        <dbReference type="ARBA" id="ARBA00023136"/>
    </source>
</evidence>
<feature type="transmembrane region" description="Helical" evidence="5">
    <location>
        <begin position="61"/>
        <end position="81"/>
    </location>
</feature>
<feature type="transmembrane region" description="Helical" evidence="5">
    <location>
        <begin position="228"/>
        <end position="246"/>
    </location>
</feature>
<accession>A0A858Q9Z3</accession>
<dbReference type="PANTHER" id="PTHR16950">
    <property type="entry name" value="ZINC TRANSPORTER SLC39A7 HISTIDINE-RICH MEMBRANE PROTEIN KE4"/>
    <property type="match status" value="1"/>
</dbReference>
<dbReference type="GO" id="GO:0016020">
    <property type="term" value="C:membrane"/>
    <property type="evidence" value="ECO:0007669"/>
    <property type="project" value="UniProtKB-SubCell"/>
</dbReference>
<name>A0A858Q9Z3_9GAMM</name>
<feature type="transmembrane region" description="Helical" evidence="5">
    <location>
        <begin position="191"/>
        <end position="208"/>
    </location>
</feature>
<evidence type="ECO:0000313" key="7">
    <source>
        <dbReference type="Proteomes" id="UP000503004"/>
    </source>
</evidence>
<reference evidence="7" key="1">
    <citation type="submission" date="2019-12" db="EMBL/GenBank/DDBJ databases">
        <authorList>
            <person name="Awala S.I."/>
            <person name="Rhee S.K."/>
        </authorList>
    </citation>
    <scope>NUCLEOTIDE SEQUENCE [LARGE SCALE GENOMIC DNA]</scope>
    <source>
        <strain evidence="7">IM1</strain>
    </source>
</reference>
<evidence type="ECO:0000256" key="3">
    <source>
        <dbReference type="ARBA" id="ARBA00022989"/>
    </source>
</evidence>
<protein>
    <submittedName>
        <fullName evidence="6">ZIP family metal transporter</fullName>
    </submittedName>
</protein>
<dbReference type="RefSeq" id="WP_169603810.1">
    <property type="nucleotide sequence ID" value="NZ_CP046565.1"/>
</dbReference>
<evidence type="ECO:0000256" key="2">
    <source>
        <dbReference type="ARBA" id="ARBA00022692"/>
    </source>
</evidence>
<evidence type="ECO:0000313" key="6">
    <source>
        <dbReference type="EMBL" id="QJD30534.1"/>
    </source>
</evidence>
<dbReference type="AlphaFoldDB" id="A0A858Q9Z3"/>
<organism evidence="6 7">
    <name type="scientific">Methylococcus geothermalis</name>
    <dbReference type="NCBI Taxonomy" id="2681310"/>
    <lineage>
        <taxon>Bacteria</taxon>
        <taxon>Pseudomonadati</taxon>
        <taxon>Pseudomonadota</taxon>
        <taxon>Gammaproteobacteria</taxon>
        <taxon>Methylococcales</taxon>
        <taxon>Methylococcaceae</taxon>
        <taxon>Methylococcus</taxon>
    </lineage>
</organism>
<comment type="subcellular location">
    <subcellularLocation>
        <location evidence="1">Membrane</location>
        <topology evidence="1">Multi-pass membrane protein</topology>
    </subcellularLocation>
</comment>
<proteinExistence type="predicted"/>
<dbReference type="GO" id="GO:0046873">
    <property type="term" value="F:metal ion transmembrane transporter activity"/>
    <property type="evidence" value="ECO:0007669"/>
    <property type="project" value="InterPro"/>
</dbReference>
<keyword evidence="4 5" id="KW-0472">Membrane</keyword>
<feature type="transmembrane region" description="Helical" evidence="5">
    <location>
        <begin position="164"/>
        <end position="185"/>
    </location>
</feature>
<dbReference type="KEGG" id="metu:GNH96_11475"/>
<feature type="transmembrane region" description="Helical" evidence="5">
    <location>
        <begin position="35"/>
        <end position="54"/>
    </location>
</feature>
<dbReference type="Proteomes" id="UP000503004">
    <property type="component" value="Chromosome"/>
</dbReference>
<dbReference type="PANTHER" id="PTHR16950:SF16">
    <property type="entry name" value="ZINC TRANSPORTER ZIP13"/>
    <property type="match status" value="1"/>
</dbReference>
<dbReference type="InterPro" id="IPR003689">
    <property type="entry name" value="ZIP"/>
</dbReference>
<keyword evidence="3 5" id="KW-1133">Transmembrane helix</keyword>
<evidence type="ECO:0000256" key="5">
    <source>
        <dbReference type="SAM" id="Phobius"/>
    </source>
</evidence>
<gene>
    <name evidence="6" type="ORF">GNH96_11475</name>
</gene>
<dbReference type="Pfam" id="PF02535">
    <property type="entry name" value="Zip"/>
    <property type="match status" value="1"/>
</dbReference>
<keyword evidence="7" id="KW-1185">Reference proteome</keyword>
<evidence type="ECO:0000256" key="1">
    <source>
        <dbReference type="ARBA" id="ARBA00004141"/>
    </source>
</evidence>
<dbReference type="EMBL" id="CP046565">
    <property type="protein sequence ID" value="QJD30534.1"/>
    <property type="molecule type" value="Genomic_DNA"/>
</dbReference>
<keyword evidence="2 5" id="KW-0812">Transmembrane</keyword>